<dbReference type="InterPro" id="IPR043129">
    <property type="entry name" value="ATPase_NBD"/>
</dbReference>
<accession>A0A366K819</accession>
<dbReference type="SUPFAM" id="SSF46785">
    <property type="entry name" value="Winged helix' DNA-binding domain"/>
    <property type="match status" value="1"/>
</dbReference>
<dbReference type="Proteomes" id="UP000252530">
    <property type="component" value="Unassembled WGS sequence"/>
</dbReference>
<proteinExistence type="inferred from homology"/>
<evidence type="ECO:0000313" key="2">
    <source>
        <dbReference type="EMBL" id="RBP97308.1"/>
    </source>
</evidence>
<comment type="similarity">
    <text evidence="1">Belongs to the ROK (NagC/XylR) family.</text>
</comment>
<protein>
    <submittedName>
        <fullName evidence="2">NagC family transcriptional regulator</fullName>
    </submittedName>
</protein>
<dbReference type="OrthoDB" id="5174513at2"/>
<keyword evidence="3" id="KW-1185">Reference proteome</keyword>
<reference evidence="2 3" key="1">
    <citation type="submission" date="2017-10" db="EMBL/GenBank/DDBJ databases">
        <title>Bifidobacterium xylocopum sp. nov. and Bifidobacterium aemilianum sp. nov., from the carpenter bee (Xylocopa violacea) digestive tract.</title>
        <authorList>
            <person name="Alberoni D."/>
            <person name="Baffoni L."/>
            <person name="Di Gioia D."/>
            <person name="Gaggia F."/>
            <person name="Biavati B."/>
        </authorList>
    </citation>
    <scope>NUCLEOTIDE SEQUENCE [LARGE SCALE GENOMIC DNA]</scope>
    <source>
        <strain evidence="2 3">XV10</strain>
    </source>
</reference>
<dbReference type="RefSeq" id="WP_113860651.1">
    <property type="nucleotide sequence ID" value="NZ_PDCG01000009.1"/>
</dbReference>
<dbReference type="InterPro" id="IPR036388">
    <property type="entry name" value="WH-like_DNA-bd_sf"/>
</dbReference>
<dbReference type="PANTHER" id="PTHR18964">
    <property type="entry name" value="ROK (REPRESSOR, ORF, KINASE) FAMILY"/>
    <property type="match status" value="1"/>
</dbReference>
<name>A0A366K819_9BIFI</name>
<gene>
    <name evidence="2" type="ORF">CRD60_07470</name>
</gene>
<dbReference type="InterPro" id="IPR036390">
    <property type="entry name" value="WH_DNA-bd_sf"/>
</dbReference>
<dbReference type="Pfam" id="PF00480">
    <property type="entry name" value="ROK"/>
    <property type="match status" value="1"/>
</dbReference>
<dbReference type="SUPFAM" id="SSF53067">
    <property type="entry name" value="Actin-like ATPase domain"/>
    <property type="match status" value="2"/>
</dbReference>
<sequence>MPSLKSINQDDLRNHNLSVVLDTLLQSAEPMSRAELAKSTGLTKATMSLLVPMLISGRVVREGQPNAATVYGRPSTPLMIAGGRMCGIGLQINTDGYGYMVLDLDGKTVSEQWVSQSMGEVRPEDIFGKLDRLVARGEREIKKKGYRVAGCGLALPGLVTEDMRLIKARNLGWEQLNLGEFDLVKRLDVHPDNEANMAALAQIPGYATRRMEGGVVGPSESFLYISTDIGIGGALVRRGQVERGDHGFAGELGHLSVSLDGPVCSCRRRGCVEAYAGRRALVESAGIASGSKAIRIEAAGELLKRWESGDNRAQEAVDKAVEALASVMVSAINVLDVDAVILGGIWERFGDGLARRIEDRVGPQLLVAPVARPRVLLPDIRVRPALRGAAEVGLRHFLDNPLTFLGQ</sequence>
<dbReference type="Gene3D" id="1.10.10.10">
    <property type="entry name" value="Winged helix-like DNA-binding domain superfamily/Winged helix DNA-binding domain"/>
    <property type="match status" value="1"/>
</dbReference>
<organism evidence="2 3">
    <name type="scientific">Bifidobacterium aemilianum</name>
    <dbReference type="NCBI Taxonomy" id="2493120"/>
    <lineage>
        <taxon>Bacteria</taxon>
        <taxon>Bacillati</taxon>
        <taxon>Actinomycetota</taxon>
        <taxon>Actinomycetes</taxon>
        <taxon>Bifidobacteriales</taxon>
        <taxon>Bifidobacteriaceae</taxon>
        <taxon>Bifidobacterium</taxon>
    </lineage>
</organism>
<dbReference type="AlphaFoldDB" id="A0A366K819"/>
<dbReference type="PANTHER" id="PTHR18964:SF149">
    <property type="entry name" value="BIFUNCTIONAL UDP-N-ACETYLGLUCOSAMINE 2-EPIMERASE_N-ACETYLMANNOSAMINE KINASE"/>
    <property type="match status" value="1"/>
</dbReference>
<dbReference type="InterPro" id="IPR000600">
    <property type="entry name" value="ROK"/>
</dbReference>
<evidence type="ECO:0000313" key="3">
    <source>
        <dbReference type="Proteomes" id="UP000252530"/>
    </source>
</evidence>
<comment type="caution">
    <text evidence="2">The sequence shown here is derived from an EMBL/GenBank/DDBJ whole genome shotgun (WGS) entry which is preliminary data.</text>
</comment>
<dbReference type="Gene3D" id="3.30.420.40">
    <property type="match status" value="2"/>
</dbReference>
<evidence type="ECO:0000256" key="1">
    <source>
        <dbReference type="ARBA" id="ARBA00006479"/>
    </source>
</evidence>
<dbReference type="EMBL" id="PDCG01000009">
    <property type="protein sequence ID" value="RBP97308.1"/>
    <property type="molecule type" value="Genomic_DNA"/>
</dbReference>